<keyword evidence="1 6" id="KW-0645">Protease</keyword>
<name>A0ABV0G722_9BURK</name>
<dbReference type="EMBL" id="JBDPZD010000008">
    <property type="protein sequence ID" value="MEO3693529.1"/>
    <property type="molecule type" value="Genomic_DNA"/>
</dbReference>
<comment type="caution">
    <text evidence="10">The sequence shown here is derived from an EMBL/GenBank/DDBJ whole genome shotgun (WGS) entry which is preliminary data.</text>
</comment>
<evidence type="ECO:0000313" key="10">
    <source>
        <dbReference type="EMBL" id="MEO3693529.1"/>
    </source>
</evidence>
<dbReference type="InterPro" id="IPR051156">
    <property type="entry name" value="Mito/Outer_Membr_Metalloprot"/>
</dbReference>
<evidence type="ECO:0000256" key="6">
    <source>
        <dbReference type="RuleBase" id="RU003983"/>
    </source>
</evidence>
<dbReference type="PANTHER" id="PTHR22726">
    <property type="entry name" value="METALLOENDOPEPTIDASE OMA1"/>
    <property type="match status" value="1"/>
</dbReference>
<feature type="domain" description="Peptidase M48" evidence="8">
    <location>
        <begin position="170"/>
        <end position="337"/>
    </location>
</feature>
<proteinExistence type="inferred from homology"/>
<evidence type="ECO:0000256" key="7">
    <source>
        <dbReference type="SAM" id="Phobius"/>
    </source>
</evidence>
<feature type="transmembrane region" description="Helical" evidence="7">
    <location>
        <begin position="89"/>
        <end position="111"/>
    </location>
</feature>
<feature type="domain" description="DUF7092" evidence="9">
    <location>
        <begin position="5"/>
        <end position="76"/>
    </location>
</feature>
<protein>
    <submittedName>
        <fullName evidence="10">M48 family metallopeptidase</fullName>
    </submittedName>
</protein>
<gene>
    <name evidence="10" type="ORF">ABDJ85_18815</name>
</gene>
<comment type="cofactor">
    <cofactor evidence="6">
        <name>Zn(2+)</name>
        <dbReference type="ChEBI" id="CHEBI:29105"/>
    </cofactor>
    <text evidence="6">Binds 1 zinc ion per subunit.</text>
</comment>
<evidence type="ECO:0000256" key="4">
    <source>
        <dbReference type="ARBA" id="ARBA00022833"/>
    </source>
</evidence>
<comment type="similarity">
    <text evidence="6">Belongs to the peptidase M48 family.</text>
</comment>
<dbReference type="RefSeq" id="WP_347706346.1">
    <property type="nucleotide sequence ID" value="NZ_JBDPZD010000008.1"/>
</dbReference>
<dbReference type="Gene3D" id="3.30.2010.10">
    <property type="entry name" value="Metalloproteases ('zincins'), catalytic domain"/>
    <property type="match status" value="1"/>
</dbReference>
<accession>A0ABV0G722</accession>
<evidence type="ECO:0000256" key="5">
    <source>
        <dbReference type="ARBA" id="ARBA00023049"/>
    </source>
</evidence>
<dbReference type="InterPro" id="IPR001915">
    <property type="entry name" value="Peptidase_M48"/>
</dbReference>
<organism evidence="10 11">
    <name type="scientific">Roseateles paludis</name>
    <dbReference type="NCBI Taxonomy" id="3145238"/>
    <lineage>
        <taxon>Bacteria</taxon>
        <taxon>Pseudomonadati</taxon>
        <taxon>Pseudomonadota</taxon>
        <taxon>Betaproteobacteria</taxon>
        <taxon>Burkholderiales</taxon>
        <taxon>Sphaerotilaceae</taxon>
        <taxon>Roseateles</taxon>
    </lineage>
</organism>
<reference evidence="10 11" key="1">
    <citation type="submission" date="2024-05" db="EMBL/GenBank/DDBJ databases">
        <title>Roseateles sp. DJS-2-20 16S ribosomal RNA gene Genome sequencing and assembly.</title>
        <authorList>
            <person name="Woo H."/>
        </authorList>
    </citation>
    <scope>NUCLEOTIDE SEQUENCE [LARGE SCALE GENOMIC DNA]</scope>
    <source>
        <strain evidence="10 11">DJS-2-20</strain>
    </source>
</reference>
<dbReference type="PANTHER" id="PTHR22726:SF1">
    <property type="entry name" value="METALLOENDOPEPTIDASE OMA1, MITOCHONDRIAL"/>
    <property type="match status" value="1"/>
</dbReference>
<keyword evidence="7" id="KW-1133">Transmembrane helix</keyword>
<keyword evidence="5 6" id="KW-0482">Metalloprotease</keyword>
<evidence type="ECO:0000256" key="1">
    <source>
        <dbReference type="ARBA" id="ARBA00022670"/>
    </source>
</evidence>
<dbReference type="InterPro" id="IPR055518">
    <property type="entry name" value="DUF7092"/>
</dbReference>
<keyword evidence="3 6" id="KW-0378">Hydrolase</keyword>
<keyword evidence="2" id="KW-0479">Metal-binding</keyword>
<keyword evidence="7" id="KW-0812">Transmembrane</keyword>
<dbReference type="CDD" id="cd07332">
    <property type="entry name" value="M48C_Oma1_like"/>
    <property type="match status" value="1"/>
</dbReference>
<keyword evidence="7" id="KW-0472">Membrane</keyword>
<evidence type="ECO:0000256" key="3">
    <source>
        <dbReference type="ARBA" id="ARBA00022801"/>
    </source>
</evidence>
<keyword evidence="11" id="KW-1185">Reference proteome</keyword>
<keyword evidence="4 6" id="KW-0862">Zinc</keyword>
<evidence type="ECO:0000259" key="8">
    <source>
        <dbReference type="Pfam" id="PF01435"/>
    </source>
</evidence>
<evidence type="ECO:0000259" key="9">
    <source>
        <dbReference type="Pfam" id="PF23368"/>
    </source>
</evidence>
<dbReference type="Pfam" id="PF23368">
    <property type="entry name" value="DUF7092"/>
    <property type="match status" value="1"/>
</dbReference>
<dbReference type="Proteomes" id="UP001495147">
    <property type="component" value="Unassembled WGS sequence"/>
</dbReference>
<evidence type="ECO:0000256" key="2">
    <source>
        <dbReference type="ARBA" id="ARBA00022723"/>
    </source>
</evidence>
<dbReference type="Pfam" id="PF01435">
    <property type="entry name" value="Peptidase_M48"/>
    <property type="match status" value="1"/>
</dbReference>
<evidence type="ECO:0000313" key="11">
    <source>
        <dbReference type="Proteomes" id="UP001495147"/>
    </source>
</evidence>
<sequence>MTNTLQAQWYDGRTGAGQAVEVWLQDECLHFGAQQLPLQQVLWPERWRHGQRKILLQGAGVLSFPDASAFDAWADASGRLPGLIERLQLSWRLALMSLALISAAFVATYLWGLPWASDRLAERVPQATEQKLGEDFMAYVDKRWVKPSALPPSEQTGWQQRFDRLLATARTAGRPDLPPLLKLNFRAGGDIGPNAFALPGGQICVTDELLTLVKDEPDAVLTILAHEAGHVRHHHGLRGGLRAMAVTAMAALWLGDYSSLLNGLPILLATRGYSRGFESEADRYARDLARAGGADPARIAVFFKRLREQYGDSSGNKLAISFSTHPADTERIAFFKAEAAPTPKN</sequence>